<proteinExistence type="predicted"/>
<accession>A0A1E8F0Q1</accession>
<dbReference type="SUPFAM" id="SSF54211">
    <property type="entry name" value="Ribosomal protein S5 domain 2-like"/>
    <property type="match status" value="1"/>
</dbReference>
<feature type="domain" description="GHMP kinase N-terminal" evidence="5">
    <location>
        <begin position="59"/>
        <end position="122"/>
    </location>
</feature>
<sequence length="275" mass="31647">MKFTAFYPGSFGEIIQGKYKGKDILLSCPINLYTKVSLYECKNPKEKFSKYKSNIFLKNILKNWGYEKYEKNLDISIKSQIPCGKGFASSTADLCALYIALTKFFNKEFNEQELVKQCIKIEPTDSIIFDKLTAFEYKKGNYKETLGDYFKFYILAFEGENKVDTIEFNKRNMPPLSNIDDLVEILKYAIKNKDIKNLALASTESIIRNEIRLKYTFLEEVLKLKNKTSGLGIIGAHSGNLLGIIYDDIEKIKNAINYTKHLNFLKVYAVNTIPI</sequence>
<dbReference type="EC" id="2.7.1.177" evidence="6"/>
<dbReference type="EMBL" id="LZFO01000009">
    <property type="protein sequence ID" value="OFI06716.1"/>
    <property type="molecule type" value="Genomic_DNA"/>
</dbReference>
<name>A0A1E8F0Q1_9CLOT</name>
<dbReference type="InterPro" id="IPR012363">
    <property type="entry name" value="PduX"/>
</dbReference>
<dbReference type="InterPro" id="IPR020568">
    <property type="entry name" value="Ribosomal_Su5_D2-typ_SF"/>
</dbReference>
<comment type="caution">
    <text evidence="6">The sequence shown here is derived from an EMBL/GenBank/DDBJ whole genome shotgun (WGS) entry which is preliminary data.</text>
</comment>
<dbReference type="RefSeq" id="WP_070109821.1">
    <property type="nucleotide sequence ID" value="NZ_LZFO01000009.1"/>
</dbReference>
<protein>
    <submittedName>
        <fullName evidence="6">L-threonine kinase</fullName>
        <ecNumber evidence="6">2.7.1.177</ecNumber>
    </submittedName>
</protein>
<keyword evidence="1 6" id="KW-0808">Transferase</keyword>
<dbReference type="GO" id="GO:0016301">
    <property type="term" value="F:kinase activity"/>
    <property type="evidence" value="ECO:0007669"/>
    <property type="project" value="UniProtKB-KW"/>
</dbReference>
<dbReference type="Proteomes" id="UP000175744">
    <property type="component" value="Unassembled WGS sequence"/>
</dbReference>
<organism evidence="6 7">
    <name type="scientific">Clostridium acetireducens DSM 10703</name>
    <dbReference type="NCBI Taxonomy" id="1121290"/>
    <lineage>
        <taxon>Bacteria</taxon>
        <taxon>Bacillati</taxon>
        <taxon>Bacillota</taxon>
        <taxon>Clostridia</taxon>
        <taxon>Eubacteriales</taxon>
        <taxon>Clostridiaceae</taxon>
        <taxon>Clostridium</taxon>
    </lineage>
</organism>
<keyword evidence="3 6" id="KW-0418">Kinase</keyword>
<evidence type="ECO:0000256" key="3">
    <source>
        <dbReference type="ARBA" id="ARBA00022777"/>
    </source>
</evidence>
<dbReference type="PANTHER" id="PTHR43527:SF1">
    <property type="entry name" value="L-THREONINE KINASE"/>
    <property type="match status" value="1"/>
</dbReference>
<keyword evidence="7" id="KW-1185">Reference proteome</keyword>
<dbReference type="Pfam" id="PF00288">
    <property type="entry name" value="GHMP_kinases_N"/>
    <property type="match status" value="1"/>
</dbReference>
<dbReference type="Gene3D" id="3.30.230.10">
    <property type="match status" value="1"/>
</dbReference>
<keyword evidence="2" id="KW-0547">Nucleotide-binding</keyword>
<evidence type="ECO:0000259" key="5">
    <source>
        <dbReference type="Pfam" id="PF00288"/>
    </source>
</evidence>
<evidence type="ECO:0000313" key="6">
    <source>
        <dbReference type="EMBL" id="OFI06716.1"/>
    </source>
</evidence>
<reference evidence="6 7" key="1">
    <citation type="submission" date="2016-06" db="EMBL/GenBank/DDBJ databases">
        <title>Genome sequence of Clostridium acetireducens DSM 10703.</title>
        <authorList>
            <person name="Poehlein A."/>
            <person name="Fluechter S."/>
            <person name="Duerre P."/>
            <person name="Daniel R."/>
        </authorList>
    </citation>
    <scope>NUCLEOTIDE SEQUENCE [LARGE SCALE GENOMIC DNA]</scope>
    <source>
        <strain evidence="6 7">DSM 10703</strain>
    </source>
</reference>
<dbReference type="InterPro" id="IPR006204">
    <property type="entry name" value="GHMP_kinase_N_dom"/>
</dbReference>
<evidence type="ECO:0000256" key="2">
    <source>
        <dbReference type="ARBA" id="ARBA00022741"/>
    </source>
</evidence>
<gene>
    <name evidence="6" type="primary">pduX</name>
    <name evidence="6" type="ORF">CLOACE_08710</name>
</gene>
<dbReference type="PIRSF" id="PIRSF033887">
    <property type="entry name" value="PduX"/>
    <property type="match status" value="1"/>
</dbReference>
<dbReference type="AlphaFoldDB" id="A0A1E8F0Q1"/>
<dbReference type="OrthoDB" id="4548147at2"/>
<dbReference type="InterPro" id="IPR014721">
    <property type="entry name" value="Ribsml_uS5_D2-typ_fold_subgr"/>
</dbReference>
<dbReference type="STRING" id="1121290.CLAOCE_08710"/>
<evidence type="ECO:0000256" key="4">
    <source>
        <dbReference type="ARBA" id="ARBA00022840"/>
    </source>
</evidence>
<evidence type="ECO:0000256" key="1">
    <source>
        <dbReference type="ARBA" id="ARBA00022679"/>
    </source>
</evidence>
<keyword evidence="4" id="KW-0067">ATP-binding</keyword>
<dbReference type="PATRIC" id="fig|1121290.3.peg.883"/>
<evidence type="ECO:0000313" key="7">
    <source>
        <dbReference type="Proteomes" id="UP000175744"/>
    </source>
</evidence>
<dbReference type="GO" id="GO:0005524">
    <property type="term" value="F:ATP binding"/>
    <property type="evidence" value="ECO:0007669"/>
    <property type="project" value="UniProtKB-KW"/>
</dbReference>
<dbReference type="PANTHER" id="PTHR43527">
    <property type="entry name" value="4-DIPHOSPHOCYTIDYL-2-C-METHYL-D-ERYTHRITOL KINASE, CHLOROPLASTIC"/>
    <property type="match status" value="1"/>
</dbReference>